<evidence type="ECO:0000256" key="1">
    <source>
        <dbReference type="ARBA" id="ARBA00022801"/>
    </source>
</evidence>
<dbReference type="HOGENOM" id="CLU_009673_5_2_9"/>
<dbReference type="Gene3D" id="3.60.15.10">
    <property type="entry name" value="Ribonuclease Z/Hydroxyacylglutathione hydrolase-like"/>
    <property type="match status" value="1"/>
</dbReference>
<dbReference type="InterPro" id="IPR036866">
    <property type="entry name" value="RibonucZ/Hydroxyglut_hydro"/>
</dbReference>
<reference evidence="4 5" key="1">
    <citation type="submission" date="2011-08" db="EMBL/GenBank/DDBJ databases">
        <authorList>
            <person name="Weinstock G."/>
            <person name="Sodergren E."/>
            <person name="Clifton S."/>
            <person name="Fulton L."/>
            <person name="Fulton B."/>
            <person name="Courtney L."/>
            <person name="Fronick C."/>
            <person name="Harrison M."/>
            <person name="Strong C."/>
            <person name="Farmer C."/>
            <person name="Delahaunty K."/>
            <person name="Markovic C."/>
            <person name="Hall O."/>
            <person name="Minx P."/>
            <person name="Tomlinson C."/>
            <person name="Mitreva M."/>
            <person name="Hou S."/>
            <person name="Chen J."/>
            <person name="Wollam A."/>
            <person name="Pepin K.H."/>
            <person name="Johnson M."/>
            <person name="Bhonagiri V."/>
            <person name="Zhang X."/>
            <person name="Suruliraj S."/>
            <person name="Warren W."/>
            <person name="Chinwalla A."/>
            <person name="Mardis E.R."/>
            <person name="Wilson R.K."/>
        </authorList>
    </citation>
    <scope>NUCLEOTIDE SEQUENCE [LARGE SCALE GENOMIC DNA]</scope>
    <source>
        <strain evidence="4 5">DP7</strain>
    </source>
</reference>
<sequence>MLALKQEDFMKLYFYGAAQVVTGSSYLVESGGYRVLIDCGLFQGSKALKELNYGDFPYNPAELNAVILTHAHTDHSGLIPKLIKYGFQGKIYATPETIKLCSVMLPDSGHIQEMEVERKNRKLKRASQDLLTPIYTAQDAQDSLKFFTPAQYDQSTQLSPEISFTFHDAGHILGSAFVQMTVKEGELEKTLVFSGDVGNSEQPFIENPRIICGGDIVIVETTYGDRQHENRANRIQHLAEIIREAHQAGGNLVIPAFAIERTQDLLFYIRKLQTENEIPVMPIYVDSPLAIAATKIFQENPQNFDQETLDMIQRGEHPLLMPNVHYSLTSEDSMAINSIQGGAIIIAASGMADAGRIKYHLKYNLWRENATVLFVGYQAQGTLGRRIIEGAKEVTIHGEKVAVRANIRRMEGLSAHADQPQLLEWLSCLGEDAENIILVHGEPDVQKTFAQKIQEKFGKIPWIPQLGEVLEIKNREVIPYPPSKPWLQVIEAEAQQASETRQAMAHGGAEVAQLPTLSRGKSGQAKITQAQINRAMQRLRHRLKVLVDNGRRSNNLEHTLAVIDTITRWLDDMDNKKKK</sequence>
<dbReference type="InterPro" id="IPR050698">
    <property type="entry name" value="MBL"/>
</dbReference>
<organism evidence="4 5">
    <name type="scientific">Desulfitobacterium hafniense DP7</name>
    <dbReference type="NCBI Taxonomy" id="537010"/>
    <lineage>
        <taxon>Bacteria</taxon>
        <taxon>Bacillati</taxon>
        <taxon>Bacillota</taxon>
        <taxon>Clostridia</taxon>
        <taxon>Eubacteriales</taxon>
        <taxon>Desulfitobacteriaceae</taxon>
        <taxon>Desulfitobacterium</taxon>
    </lineage>
</organism>
<feature type="domain" description="Metallo-beta-lactamase" evidence="2">
    <location>
        <begin position="22"/>
        <end position="246"/>
    </location>
</feature>
<dbReference type="PANTHER" id="PTHR11203:SF37">
    <property type="entry name" value="INTEGRATOR COMPLEX SUBUNIT 11"/>
    <property type="match status" value="1"/>
</dbReference>
<protein>
    <submittedName>
        <fullName evidence="4">Metallo-beta-lactamase domain protein</fullName>
    </submittedName>
</protein>
<evidence type="ECO:0000259" key="2">
    <source>
        <dbReference type="SMART" id="SM00849"/>
    </source>
</evidence>
<dbReference type="Pfam" id="PF00753">
    <property type="entry name" value="Lactamase_B"/>
    <property type="match status" value="1"/>
</dbReference>
<comment type="caution">
    <text evidence="4">The sequence shown here is derived from an EMBL/GenBank/DDBJ whole genome shotgun (WGS) entry which is preliminary data.</text>
</comment>
<dbReference type="InterPro" id="IPR011108">
    <property type="entry name" value="RMMBL"/>
</dbReference>
<evidence type="ECO:0000313" key="5">
    <source>
        <dbReference type="Proteomes" id="UP000004416"/>
    </source>
</evidence>
<evidence type="ECO:0000313" key="4">
    <source>
        <dbReference type="EMBL" id="EHL07184.1"/>
    </source>
</evidence>
<keyword evidence="1" id="KW-0378">Hydrolase</keyword>
<proteinExistence type="predicted"/>
<dbReference type="EMBL" id="AFZX01000048">
    <property type="protein sequence ID" value="EHL07184.1"/>
    <property type="molecule type" value="Genomic_DNA"/>
</dbReference>
<dbReference type="SMART" id="SM00849">
    <property type="entry name" value="Lactamase_B"/>
    <property type="match status" value="1"/>
</dbReference>
<gene>
    <name evidence="4" type="ORF">HMPREF0322_02135</name>
</gene>
<dbReference type="PATRIC" id="fig|537010.4.peg.2003"/>
<dbReference type="InterPro" id="IPR001279">
    <property type="entry name" value="Metallo-B-lactamas"/>
</dbReference>
<dbReference type="CDD" id="cd16295">
    <property type="entry name" value="TTHA0252-CPSF-like_MBL-fold"/>
    <property type="match status" value="1"/>
</dbReference>
<dbReference type="AlphaFoldDB" id="G9XME9"/>
<dbReference type="GO" id="GO:0016787">
    <property type="term" value="F:hydrolase activity"/>
    <property type="evidence" value="ECO:0007669"/>
    <property type="project" value="UniProtKB-KW"/>
</dbReference>
<accession>G9XME9</accession>
<feature type="domain" description="Beta-Casp" evidence="3">
    <location>
        <begin position="262"/>
        <end position="387"/>
    </location>
</feature>
<dbReference type="Proteomes" id="UP000004416">
    <property type="component" value="Unassembled WGS sequence"/>
</dbReference>
<dbReference type="GO" id="GO:0004521">
    <property type="term" value="F:RNA endonuclease activity"/>
    <property type="evidence" value="ECO:0007669"/>
    <property type="project" value="TreeGrafter"/>
</dbReference>
<dbReference type="SMART" id="SM01027">
    <property type="entry name" value="Beta-Casp"/>
    <property type="match status" value="1"/>
</dbReference>
<dbReference type="Gene3D" id="3.40.50.10890">
    <property type="match status" value="1"/>
</dbReference>
<dbReference type="Pfam" id="PF07521">
    <property type="entry name" value="RMMBL"/>
    <property type="match status" value="1"/>
</dbReference>
<dbReference type="SUPFAM" id="SSF56281">
    <property type="entry name" value="Metallo-hydrolase/oxidoreductase"/>
    <property type="match status" value="1"/>
</dbReference>
<dbReference type="InterPro" id="IPR022712">
    <property type="entry name" value="Beta_Casp"/>
</dbReference>
<evidence type="ECO:0000259" key="3">
    <source>
        <dbReference type="SMART" id="SM01027"/>
    </source>
</evidence>
<dbReference type="PANTHER" id="PTHR11203">
    <property type="entry name" value="CLEAVAGE AND POLYADENYLATION SPECIFICITY FACTOR FAMILY MEMBER"/>
    <property type="match status" value="1"/>
</dbReference>
<dbReference type="Pfam" id="PF10996">
    <property type="entry name" value="Beta-Casp"/>
    <property type="match status" value="1"/>
</dbReference>
<name>G9XME9_DESHA</name>